<protein>
    <submittedName>
        <fullName evidence="5">LCP family protein</fullName>
    </submittedName>
</protein>
<keyword evidence="6" id="KW-1185">Reference proteome</keyword>
<evidence type="ECO:0000259" key="4">
    <source>
        <dbReference type="Pfam" id="PF03816"/>
    </source>
</evidence>
<comment type="caution">
    <text evidence="5">The sequence shown here is derived from an EMBL/GenBank/DDBJ whole genome shotgun (WGS) entry which is preliminary data.</text>
</comment>
<sequence>MSIPSDADPSIDPQEIAHGGDNVEDSDSQVAPPSAAPAPKRRRWLRVTLWSLVTLALVAAGSVVGLRLYLKSVENKVTRVDAFAEVVESERPAKPVQTTKAVNLLILGSDSRDPDTDGSRTDTIMLAHVAADRSSAQIVSIPRDTWLDIPRAKNGHGGVKAKINAAFAWGGIPLMVRTVEAYSKVRIDHVVVIDFAGFAQVVDALGGIEVDVEKNFTSIHPPYRKFKAGPQHLDGAEALDYSRQRKQFANGDFSRIKHQQQVIRAVLAKATSAGILTDPVKLNNFLKATAGAISADKGFDLFGTAMELRGMNTSRIRFITNPTSGGGWEGTQSVVYANKAVAASLFEAINNDTAATWQAPKS</sequence>
<evidence type="ECO:0000256" key="1">
    <source>
        <dbReference type="ARBA" id="ARBA00006068"/>
    </source>
</evidence>
<evidence type="ECO:0000313" key="6">
    <source>
        <dbReference type="Proteomes" id="UP001595816"/>
    </source>
</evidence>
<dbReference type="InterPro" id="IPR004474">
    <property type="entry name" value="LytR_CpsA_psr"/>
</dbReference>
<keyword evidence="3" id="KW-1133">Transmembrane helix</keyword>
<accession>A0ABV8LUU9</accession>
<keyword evidence="3" id="KW-0472">Membrane</keyword>
<dbReference type="NCBIfam" id="TIGR00350">
    <property type="entry name" value="lytR_cpsA_psr"/>
    <property type="match status" value="1"/>
</dbReference>
<dbReference type="Pfam" id="PF03816">
    <property type="entry name" value="LytR_cpsA_psr"/>
    <property type="match status" value="1"/>
</dbReference>
<dbReference type="PANTHER" id="PTHR33392">
    <property type="entry name" value="POLYISOPRENYL-TEICHOIC ACID--PEPTIDOGLYCAN TEICHOIC ACID TRANSFERASE TAGU"/>
    <property type="match status" value="1"/>
</dbReference>
<evidence type="ECO:0000256" key="3">
    <source>
        <dbReference type="SAM" id="Phobius"/>
    </source>
</evidence>
<evidence type="ECO:0000313" key="5">
    <source>
        <dbReference type="EMBL" id="MFC4134806.1"/>
    </source>
</evidence>
<dbReference type="Proteomes" id="UP001595816">
    <property type="component" value="Unassembled WGS sequence"/>
</dbReference>
<dbReference type="RefSeq" id="WP_253761056.1">
    <property type="nucleotide sequence ID" value="NZ_JAMZDZ010000001.1"/>
</dbReference>
<reference evidence="6" key="1">
    <citation type="journal article" date="2019" name="Int. J. Syst. Evol. Microbiol.">
        <title>The Global Catalogue of Microorganisms (GCM) 10K type strain sequencing project: providing services to taxonomists for standard genome sequencing and annotation.</title>
        <authorList>
            <consortium name="The Broad Institute Genomics Platform"/>
            <consortium name="The Broad Institute Genome Sequencing Center for Infectious Disease"/>
            <person name="Wu L."/>
            <person name="Ma J."/>
        </authorList>
    </citation>
    <scope>NUCLEOTIDE SEQUENCE [LARGE SCALE GENOMIC DNA]</scope>
    <source>
        <strain evidence="6">CGMCC 4.7289</strain>
    </source>
</reference>
<feature type="transmembrane region" description="Helical" evidence="3">
    <location>
        <begin position="49"/>
        <end position="70"/>
    </location>
</feature>
<gene>
    <name evidence="5" type="ORF">ACFOZ4_29710</name>
</gene>
<feature type="region of interest" description="Disordered" evidence="2">
    <location>
        <begin position="1"/>
        <end position="38"/>
    </location>
</feature>
<dbReference type="InterPro" id="IPR050922">
    <property type="entry name" value="LytR/CpsA/Psr_CW_biosynth"/>
</dbReference>
<feature type="domain" description="Cell envelope-related transcriptional attenuator" evidence="4">
    <location>
        <begin position="120"/>
        <end position="271"/>
    </location>
</feature>
<dbReference type="PANTHER" id="PTHR33392:SF6">
    <property type="entry name" value="POLYISOPRENYL-TEICHOIC ACID--PEPTIDOGLYCAN TEICHOIC ACID TRANSFERASE TAGU"/>
    <property type="match status" value="1"/>
</dbReference>
<proteinExistence type="inferred from homology"/>
<keyword evidence="3" id="KW-0812">Transmembrane</keyword>
<organism evidence="5 6">
    <name type="scientific">Hamadaea flava</name>
    <dbReference type="NCBI Taxonomy" id="1742688"/>
    <lineage>
        <taxon>Bacteria</taxon>
        <taxon>Bacillati</taxon>
        <taxon>Actinomycetota</taxon>
        <taxon>Actinomycetes</taxon>
        <taxon>Micromonosporales</taxon>
        <taxon>Micromonosporaceae</taxon>
        <taxon>Hamadaea</taxon>
    </lineage>
</organism>
<comment type="similarity">
    <text evidence="1">Belongs to the LytR/CpsA/Psr (LCP) family.</text>
</comment>
<evidence type="ECO:0000256" key="2">
    <source>
        <dbReference type="SAM" id="MobiDB-lite"/>
    </source>
</evidence>
<dbReference type="EMBL" id="JBHSAY010000015">
    <property type="protein sequence ID" value="MFC4134806.1"/>
    <property type="molecule type" value="Genomic_DNA"/>
</dbReference>
<name>A0ABV8LUU9_9ACTN</name>
<dbReference type="Gene3D" id="3.40.630.190">
    <property type="entry name" value="LCP protein"/>
    <property type="match status" value="1"/>
</dbReference>